<proteinExistence type="predicted"/>
<protein>
    <submittedName>
        <fullName evidence="1">Uncharacterized protein</fullName>
    </submittedName>
</protein>
<evidence type="ECO:0000313" key="1">
    <source>
        <dbReference type="EMBL" id="CAB5218225.1"/>
    </source>
</evidence>
<organism evidence="1">
    <name type="scientific">uncultured Caudovirales phage</name>
    <dbReference type="NCBI Taxonomy" id="2100421"/>
    <lineage>
        <taxon>Viruses</taxon>
        <taxon>Duplodnaviria</taxon>
        <taxon>Heunggongvirae</taxon>
        <taxon>Uroviricota</taxon>
        <taxon>Caudoviricetes</taxon>
        <taxon>Peduoviridae</taxon>
        <taxon>Maltschvirus</taxon>
        <taxon>Maltschvirus maltsch</taxon>
    </lineage>
</organism>
<reference evidence="1" key="1">
    <citation type="submission" date="2020-05" db="EMBL/GenBank/DDBJ databases">
        <authorList>
            <person name="Chiriac C."/>
            <person name="Salcher M."/>
            <person name="Ghai R."/>
            <person name="Kavagutti S V."/>
        </authorList>
    </citation>
    <scope>NUCLEOTIDE SEQUENCE</scope>
</reference>
<sequence>MASVPLSVNQLEIIAETVARELLEQWAINDRFTENELESATKNAVDDTAFVINKFMDMLNDAMLQASQDKSLII</sequence>
<dbReference type="EMBL" id="LR798257">
    <property type="protein sequence ID" value="CAB5218225.1"/>
    <property type="molecule type" value="Genomic_DNA"/>
</dbReference>
<accession>A0A6J7WNK1</accession>
<gene>
    <name evidence="1" type="ORF">UFOVP204_107</name>
</gene>
<name>A0A6J7WNK1_9CAUD</name>